<comment type="caution">
    <text evidence="1">The sequence shown here is derived from an EMBL/GenBank/DDBJ whole genome shotgun (WGS) entry which is preliminary data.</text>
</comment>
<name>A0ACC1RK21_9HYPO</name>
<proteinExistence type="predicted"/>
<evidence type="ECO:0000313" key="2">
    <source>
        <dbReference type="Proteomes" id="UP001148629"/>
    </source>
</evidence>
<organism evidence="1 2">
    <name type="scientific">Fusarium decemcellulare</name>
    <dbReference type="NCBI Taxonomy" id="57161"/>
    <lineage>
        <taxon>Eukaryota</taxon>
        <taxon>Fungi</taxon>
        <taxon>Dikarya</taxon>
        <taxon>Ascomycota</taxon>
        <taxon>Pezizomycotina</taxon>
        <taxon>Sordariomycetes</taxon>
        <taxon>Hypocreomycetidae</taxon>
        <taxon>Hypocreales</taxon>
        <taxon>Nectriaceae</taxon>
        <taxon>Fusarium</taxon>
        <taxon>Fusarium decemcellulare species complex</taxon>
    </lineage>
</organism>
<evidence type="ECO:0000313" key="1">
    <source>
        <dbReference type="EMBL" id="KAJ3520058.1"/>
    </source>
</evidence>
<dbReference type="Proteomes" id="UP001148629">
    <property type="component" value="Unassembled WGS sequence"/>
</dbReference>
<keyword evidence="2" id="KW-1185">Reference proteome</keyword>
<sequence length="398" mass="45244">MKSVLFTPGPGSMTHASVQLTSKEYTRQVLVGLLPNPKLAPDIVEATSRHHQLCEFCPRLLFSSSTSPSSAPQSQLFWTLHLNIATISISIASIIDGAQPEIENSTLEAWMATQEMPDLHQTVKGYPFVFDRYVTDLDERQQIIRQIYRVTKRRLDLRLTGVIFALLMIAPIEGVRAAFPELGQGTPITSGELLKSPLFRRTGEYEESPDSWFDRYARAMSEASNVAPDATDPCPFSHHRGTVPVSIVRPLDSLTLLHRNIPAFFRCLWPEATCNRWSNLLYGQSMTSRTFNLHLDLRRLWQQGYIALRPLGRERDQVSVLWFWCLHSRMRRSDVIQEDWLHEGWATSVIGPPPITPTARHIQTGLRYVIEECAAPAHTLELLDLQWTLTRILSLSGY</sequence>
<protein>
    <submittedName>
        <fullName evidence="1">Uncharacterized protein</fullName>
    </submittedName>
</protein>
<gene>
    <name evidence="1" type="ORF">NM208_g13879</name>
</gene>
<accession>A0ACC1RK21</accession>
<dbReference type="EMBL" id="JANRMS010002996">
    <property type="protein sequence ID" value="KAJ3520058.1"/>
    <property type="molecule type" value="Genomic_DNA"/>
</dbReference>
<reference evidence="1" key="1">
    <citation type="submission" date="2022-08" db="EMBL/GenBank/DDBJ databases">
        <title>Genome Sequence of Fusarium decemcellulare.</title>
        <authorList>
            <person name="Buettner E."/>
        </authorList>
    </citation>
    <scope>NUCLEOTIDE SEQUENCE</scope>
    <source>
        <strain evidence="1">Babe19</strain>
    </source>
</reference>